<comment type="caution">
    <text evidence="1">The sequence shown here is derived from an EMBL/GenBank/DDBJ whole genome shotgun (WGS) entry which is preliminary data.</text>
</comment>
<dbReference type="OrthoDB" id="191139at2759"/>
<evidence type="ECO:0000313" key="2">
    <source>
        <dbReference type="Proteomes" id="UP000604273"/>
    </source>
</evidence>
<name>A0A8H4WQZ2_9HYPO</name>
<sequence length="401" mass="47383">MRPATRERTMPLVPEPFQTHIVSKHLWYTRRQISLSMTKTNGFFYPTWDIQQHLQTLDKKRLEETCSRAERLQKKSIDNEYYQSSESLWETIALSTVFSPVLDDESLRMDKRPYEFIECSKGKQALKYRIPDWTMGLKSYEDFFLERGFICNNEDCTDNHEKQQPDKRLSDTRLREMMENPKCGLIVDGVWGQTNLMFPFAIYEAKKDVSSMTTAVRQLSHACKTYLAMLDDLARDPDDISRYQERTSEKYQLFAFASCGSYWQAFTAWNDKGECMIERIWDGDVKVPDNAMSLICIMNQVHDYATDQHRPFVMRHLEAWHSKHERTKGATSLKHLSTSCLRLGDIDIMDCDTDCNFNRVAKWKRIKKRLQDDKIDKAYETRVRNHKQRGIKKVLKRKLTK</sequence>
<keyword evidence="2" id="KW-1185">Reference proteome</keyword>
<gene>
    <name evidence="1" type="ORF">FGADI_11018</name>
</gene>
<reference evidence="1" key="2">
    <citation type="submission" date="2020-05" db="EMBL/GenBank/DDBJ databases">
        <authorList>
            <person name="Kim H.-S."/>
            <person name="Proctor R.H."/>
            <person name="Brown D.W."/>
        </authorList>
    </citation>
    <scope>NUCLEOTIDE SEQUENCE</scope>
    <source>
        <strain evidence="1">NRRL 45417</strain>
    </source>
</reference>
<dbReference type="AlphaFoldDB" id="A0A8H4WQZ2"/>
<accession>A0A8H4WQZ2</accession>
<reference evidence="1" key="1">
    <citation type="journal article" date="2020" name="BMC Genomics">
        <title>Correction to: Identification and distribution of gene clusters required for synthesis of sphingolipid metabolism inhibitors in diverse species of the filamentous fungus Fusarium.</title>
        <authorList>
            <person name="Kim H.S."/>
            <person name="Lohmar J.M."/>
            <person name="Busman M."/>
            <person name="Brown D.W."/>
            <person name="Naumann T.A."/>
            <person name="Divon H.H."/>
            <person name="Lysoe E."/>
            <person name="Uhlig S."/>
            <person name="Proctor R.H."/>
        </authorList>
    </citation>
    <scope>NUCLEOTIDE SEQUENCE</scope>
    <source>
        <strain evidence="1">NRRL 45417</strain>
    </source>
</reference>
<dbReference type="EMBL" id="JABFAI010000307">
    <property type="protein sequence ID" value="KAF4946670.1"/>
    <property type="molecule type" value="Genomic_DNA"/>
</dbReference>
<organism evidence="1 2">
    <name type="scientific">Fusarium gaditjirri</name>
    <dbReference type="NCBI Taxonomy" id="282569"/>
    <lineage>
        <taxon>Eukaryota</taxon>
        <taxon>Fungi</taxon>
        <taxon>Dikarya</taxon>
        <taxon>Ascomycota</taxon>
        <taxon>Pezizomycotina</taxon>
        <taxon>Sordariomycetes</taxon>
        <taxon>Hypocreomycetidae</taxon>
        <taxon>Hypocreales</taxon>
        <taxon>Nectriaceae</taxon>
        <taxon>Fusarium</taxon>
        <taxon>Fusarium nisikadoi species complex</taxon>
    </lineage>
</organism>
<dbReference type="Proteomes" id="UP000604273">
    <property type="component" value="Unassembled WGS sequence"/>
</dbReference>
<protein>
    <submittedName>
        <fullName evidence="1">Uncharacterized protein</fullName>
    </submittedName>
</protein>
<evidence type="ECO:0000313" key="1">
    <source>
        <dbReference type="EMBL" id="KAF4946670.1"/>
    </source>
</evidence>
<proteinExistence type="predicted"/>